<reference evidence="1 2" key="1">
    <citation type="submission" date="2019-07" db="EMBL/GenBank/DDBJ databases">
        <title>Whole genome shotgun sequence of Lactobacillus rapi NBRC 109618.</title>
        <authorList>
            <person name="Hosoyama A."/>
            <person name="Uohara A."/>
            <person name="Ohji S."/>
            <person name="Ichikawa N."/>
        </authorList>
    </citation>
    <scope>NUCLEOTIDE SEQUENCE [LARGE SCALE GENOMIC DNA]</scope>
    <source>
        <strain evidence="1 2">NBRC 109618</strain>
    </source>
</reference>
<comment type="caution">
    <text evidence="1">The sequence shown here is derived from an EMBL/GenBank/DDBJ whole genome shotgun (WGS) entry which is preliminary data.</text>
</comment>
<gene>
    <name evidence="1" type="ORF">LRA02_14940</name>
</gene>
<protein>
    <submittedName>
        <fullName evidence="1">Uncharacterized protein</fullName>
    </submittedName>
</protein>
<dbReference type="EMBL" id="BKAM01000026">
    <property type="protein sequence ID" value="GEP72626.1"/>
    <property type="molecule type" value="Genomic_DNA"/>
</dbReference>
<evidence type="ECO:0000313" key="2">
    <source>
        <dbReference type="Proteomes" id="UP000321569"/>
    </source>
</evidence>
<dbReference type="OrthoDB" id="2313549at2"/>
<organism evidence="1 2">
    <name type="scientific">Lentilactobacillus rapi</name>
    <dbReference type="NCBI Taxonomy" id="481723"/>
    <lineage>
        <taxon>Bacteria</taxon>
        <taxon>Bacillati</taxon>
        <taxon>Bacillota</taxon>
        <taxon>Bacilli</taxon>
        <taxon>Lactobacillales</taxon>
        <taxon>Lactobacillaceae</taxon>
        <taxon>Lentilactobacillus</taxon>
    </lineage>
</organism>
<accession>A0A512PN45</accession>
<dbReference type="AlphaFoldDB" id="A0A512PN45"/>
<dbReference type="RefSeq" id="WP_054747924.1">
    <property type="nucleotide sequence ID" value="NZ_BKAM01000026.1"/>
</dbReference>
<name>A0A512PN45_9LACO</name>
<evidence type="ECO:0000313" key="1">
    <source>
        <dbReference type="EMBL" id="GEP72626.1"/>
    </source>
</evidence>
<sequence length="114" mass="13216">MAATTQTEWKDVVNSKEKFHEFITDYFKNHKQLTGNYDDGYYFEEYGVRLDSRDGLVVTLTTGSFSGQGFPIKDRENISIEDFRQLLLNKKFADKNMSLTDVFHMAADLIDTKL</sequence>
<dbReference type="Proteomes" id="UP000321569">
    <property type="component" value="Unassembled WGS sequence"/>
</dbReference>
<proteinExistence type="predicted"/>